<dbReference type="AlphaFoldDB" id="A0A1D1Z4I1"/>
<evidence type="ECO:0000256" key="3">
    <source>
        <dbReference type="ARBA" id="ARBA00005227"/>
    </source>
</evidence>
<sequence length="660" mass="73818">MARHSASVMGFVLLVVLSLLYLCFNRFSPVLGGLQVGREHLLGEEVYAMVGSLTSPYTLLPFSYYGLPYCRPPGGIKTPAEAENLWEMLMRQGKHNSPYRFRIGVNESLYLCATDPLTGPEVELLKERTDDIYSVNMFLDGLPLMRRIEWHGDLLGRQLGFPVGYNRPGLASAHSIVNHLKFLVLLHESMGSRAEGSRTGEAGAGKGESSGYKVVGVEVIGCSVMWPTGSLLEHNMFDRIPPVECQPETAASRLIREGDRVEFTYEVEFLKSNFSRSARQDGDLKSIYEPYDTIHQSSILNSLITIIVLTAFLFFKFLRRTEVRDWTRHVQLDVESHLTTLVLCGEVERQKLVAGDIFGPPCCMKLLCALTGNGAQIVCVAIVLTSSAALGVISVPSQSLLLTWTLILYLIFGLVAGYVSVWLWTNIRGGFEGWRSVCWWLSCFFSGIVFLILSAVDFIYWQEGSTGFATISSFLRLLGLWSCILVPLTYLGGMLSARSELMQCPLIANKFNRQILKRNNWSSVCVFLWGTLPFSTILVEFFYVLHSIRFGMSYDTYRFLVVALILLVIVCAEVSVIVTCKSLQRDDWHWWWKAFLAPGSSGLYMFLYLIMKLQRLSSGASVLIYIGYSVIAASATALFTGAIGVLVALFFIHCVSIRKI</sequence>
<keyword evidence="5" id="KW-0732">Signal</keyword>
<feature type="transmembrane region" description="Helical" evidence="9">
    <location>
        <begin position="374"/>
        <end position="395"/>
    </location>
</feature>
<feature type="transmembrane region" description="Helical" evidence="9">
    <location>
        <begin position="622"/>
        <end position="652"/>
    </location>
</feature>
<reference evidence="10" key="1">
    <citation type="submission" date="2015-07" db="EMBL/GenBank/DDBJ databases">
        <title>Transcriptome Assembly of Anthurium amnicola.</title>
        <authorList>
            <person name="Suzuki J."/>
        </authorList>
    </citation>
    <scope>NUCLEOTIDE SEQUENCE</scope>
</reference>
<name>A0A1D1Z4I1_9ARAE</name>
<proteinExistence type="inferred from homology"/>
<keyword evidence="4 9" id="KW-0812">Transmembrane</keyword>
<evidence type="ECO:0000256" key="2">
    <source>
        <dbReference type="ARBA" id="ARBA00004653"/>
    </source>
</evidence>
<feature type="transmembrane region" description="Helical" evidence="9">
    <location>
        <begin position="299"/>
        <end position="318"/>
    </location>
</feature>
<feature type="transmembrane region" description="Helical" evidence="9">
    <location>
        <begin position="557"/>
        <end position="578"/>
    </location>
</feature>
<evidence type="ECO:0000256" key="7">
    <source>
        <dbReference type="ARBA" id="ARBA00022989"/>
    </source>
</evidence>
<protein>
    <recommendedName>
        <fullName evidence="9">Transmembrane 9 superfamily member</fullName>
    </recommendedName>
</protein>
<dbReference type="PANTHER" id="PTHR10766">
    <property type="entry name" value="TRANSMEMBRANE 9 SUPERFAMILY PROTEIN"/>
    <property type="match status" value="1"/>
</dbReference>
<evidence type="ECO:0000313" key="10">
    <source>
        <dbReference type="EMBL" id="JAT61803.1"/>
    </source>
</evidence>
<dbReference type="Pfam" id="PF02990">
    <property type="entry name" value="EMP70"/>
    <property type="match status" value="1"/>
</dbReference>
<keyword evidence="7 9" id="KW-1133">Transmembrane helix</keyword>
<comment type="similarity">
    <text evidence="3 9">Belongs to the nonaspanin (TM9SF) (TC 9.A.2) family.</text>
</comment>
<dbReference type="InterPro" id="IPR004240">
    <property type="entry name" value="EMP70"/>
</dbReference>
<accession>A0A1D1Z4I1</accession>
<feature type="transmembrane region" description="Helical" evidence="9">
    <location>
        <begin position="590"/>
        <end position="610"/>
    </location>
</feature>
<dbReference type="GO" id="GO:0010008">
    <property type="term" value="C:endosome membrane"/>
    <property type="evidence" value="ECO:0007669"/>
    <property type="project" value="UniProtKB-SubCell"/>
</dbReference>
<evidence type="ECO:0000256" key="4">
    <source>
        <dbReference type="ARBA" id="ARBA00022692"/>
    </source>
</evidence>
<feature type="transmembrane region" description="Helical" evidence="9">
    <location>
        <begin position="437"/>
        <end position="461"/>
    </location>
</feature>
<dbReference type="GO" id="GO:0072657">
    <property type="term" value="P:protein localization to membrane"/>
    <property type="evidence" value="ECO:0007669"/>
    <property type="project" value="TreeGrafter"/>
</dbReference>
<feature type="transmembrane region" description="Helical" evidence="9">
    <location>
        <begin position="401"/>
        <end position="425"/>
    </location>
</feature>
<organism evidence="10">
    <name type="scientific">Anthurium amnicola</name>
    <dbReference type="NCBI Taxonomy" id="1678845"/>
    <lineage>
        <taxon>Eukaryota</taxon>
        <taxon>Viridiplantae</taxon>
        <taxon>Streptophyta</taxon>
        <taxon>Embryophyta</taxon>
        <taxon>Tracheophyta</taxon>
        <taxon>Spermatophyta</taxon>
        <taxon>Magnoliopsida</taxon>
        <taxon>Liliopsida</taxon>
        <taxon>Araceae</taxon>
        <taxon>Pothoideae</taxon>
        <taxon>Potheae</taxon>
        <taxon>Anthurium</taxon>
    </lineage>
</organism>
<evidence type="ECO:0000256" key="1">
    <source>
        <dbReference type="ARBA" id="ARBA00004337"/>
    </source>
</evidence>
<gene>
    <name evidence="10" type="primary">TM9SF2_1</name>
    <name evidence="10" type="ORF">g.43719</name>
</gene>
<feature type="transmembrane region" description="Helical" evidence="9">
    <location>
        <begin position="521"/>
        <end position="545"/>
    </location>
</feature>
<keyword evidence="6" id="KW-0967">Endosome</keyword>
<keyword evidence="8 9" id="KW-0472">Membrane</keyword>
<evidence type="ECO:0000256" key="5">
    <source>
        <dbReference type="ARBA" id="ARBA00022729"/>
    </source>
</evidence>
<comment type="subcellular location">
    <subcellularLocation>
        <location evidence="1">Endosome membrane</location>
        <topology evidence="1">Multi-pass membrane protein</topology>
    </subcellularLocation>
    <subcellularLocation>
        <location evidence="2">Golgi apparatus membrane</location>
        <topology evidence="2">Multi-pass membrane protein</topology>
    </subcellularLocation>
</comment>
<dbReference type="EMBL" id="GDJX01006133">
    <property type="protein sequence ID" value="JAT61803.1"/>
    <property type="molecule type" value="Transcribed_RNA"/>
</dbReference>
<evidence type="ECO:0000256" key="6">
    <source>
        <dbReference type="ARBA" id="ARBA00022753"/>
    </source>
</evidence>
<dbReference type="PANTHER" id="PTHR10766:SF163">
    <property type="entry name" value="TRANSMEMBRANE 9 SUPERFAMILY MEMBER 12"/>
    <property type="match status" value="1"/>
</dbReference>
<evidence type="ECO:0000256" key="9">
    <source>
        <dbReference type="RuleBase" id="RU363079"/>
    </source>
</evidence>
<dbReference type="GO" id="GO:0000139">
    <property type="term" value="C:Golgi membrane"/>
    <property type="evidence" value="ECO:0007669"/>
    <property type="project" value="UniProtKB-SubCell"/>
</dbReference>
<evidence type="ECO:0000256" key="8">
    <source>
        <dbReference type="ARBA" id="ARBA00023136"/>
    </source>
</evidence>
<feature type="transmembrane region" description="Helical" evidence="9">
    <location>
        <begin position="473"/>
        <end position="493"/>
    </location>
</feature>